<evidence type="ECO:0000259" key="3">
    <source>
        <dbReference type="PROSITE" id="PS51043"/>
    </source>
</evidence>
<reference evidence="5" key="1">
    <citation type="submission" date="2025-08" db="UniProtKB">
        <authorList>
            <consortium name="RefSeq"/>
        </authorList>
    </citation>
    <scope>IDENTIFICATION</scope>
    <source>
        <tissue evidence="5">Whole organism</tissue>
    </source>
</reference>
<gene>
    <name evidence="5" type="primary">LOC108677244</name>
</gene>
<feature type="compositionally biased region" description="Polar residues" evidence="2">
    <location>
        <begin position="173"/>
        <end position="199"/>
    </location>
</feature>
<evidence type="ECO:0000313" key="5">
    <source>
        <dbReference type="RefSeq" id="XP_047741258.1"/>
    </source>
</evidence>
<dbReference type="GO" id="GO:0046872">
    <property type="term" value="F:metal ion binding"/>
    <property type="evidence" value="ECO:0007669"/>
    <property type="project" value="InterPro"/>
</dbReference>
<organism evidence="4 5">
    <name type="scientific">Hyalella azteca</name>
    <name type="common">Amphipod</name>
    <dbReference type="NCBI Taxonomy" id="294128"/>
    <lineage>
        <taxon>Eukaryota</taxon>
        <taxon>Metazoa</taxon>
        <taxon>Ecdysozoa</taxon>
        <taxon>Arthropoda</taxon>
        <taxon>Crustacea</taxon>
        <taxon>Multicrustacea</taxon>
        <taxon>Malacostraca</taxon>
        <taxon>Eumalacostraca</taxon>
        <taxon>Peracarida</taxon>
        <taxon>Amphipoda</taxon>
        <taxon>Senticaudata</taxon>
        <taxon>Talitrida</taxon>
        <taxon>Talitroidea</taxon>
        <taxon>Hyalellidae</taxon>
        <taxon>Hyalella</taxon>
    </lineage>
</organism>
<evidence type="ECO:0000256" key="2">
    <source>
        <dbReference type="SAM" id="MobiDB-lite"/>
    </source>
</evidence>
<evidence type="ECO:0000313" key="4">
    <source>
        <dbReference type="Proteomes" id="UP000694843"/>
    </source>
</evidence>
<dbReference type="Pfam" id="PF02862">
    <property type="entry name" value="DDHD"/>
    <property type="match status" value="1"/>
</dbReference>
<feature type="region of interest" description="Disordered" evidence="2">
    <location>
        <begin position="167"/>
        <end position="219"/>
    </location>
</feature>
<dbReference type="PANTHER" id="PTHR23509:SF10">
    <property type="entry name" value="LD21067P"/>
    <property type="match status" value="1"/>
</dbReference>
<dbReference type="OrthoDB" id="69269at2759"/>
<proteinExistence type="inferred from homology"/>
<feature type="region of interest" description="Disordered" evidence="2">
    <location>
        <begin position="29"/>
        <end position="105"/>
    </location>
</feature>
<keyword evidence="4" id="KW-1185">Reference proteome</keyword>
<dbReference type="AlphaFoldDB" id="A0A979FX84"/>
<dbReference type="RefSeq" id="XP_047741258.1">
    <property type="nucleotide sequence ID" value="XM_047885302.1"/>
</dbReference>
<feature type="compositionally biased region" description="Low complexity" evidence="2">
    <location>
        <begin position="40"/>
        <end position="51"/>
    </location>
</feature>
<comment type="similarity">
    <text evidence="1">Belongs to the PA-PLA1 family.</text>
</comment>
<dbReference type="PANTHER" id="PTHR23509">
    <property type="entry name" value="PA-PL1 PHOSPHOLIPASE FAMILY"/>
    <property type="match status" value="1"/>
</dbReference>
<dbReference type="Proteomes" id="UP000694843">
    <property type="component" value="Unplaced"/>
</dbReference>
<dbReference type="GO" id="GO:0030134">
    <property type="term" value="C:COPII-coated ER to Golgi transport vesicle"/>
    <property type="evidence" value="ECO:0007669"/>
    <property type="project" value="TreeGrafter"/>
</dbReference>
<dbReference type="InterPro" id="IPR004177">
    <property type="entry name" value="DDHD_dom"/>
</dbReference>
<dbReference type="SMART" id="SM01127">
    <property type="entry name" value="DDHD"/>
    <property type="match status" value="1"/>
</dbReference>
<dbReference type="KEGG" id="hazt:108677244"/>
<accession>A0A979FX84</accession>
<feature type="domain" description="DDHD" evidence="3">
    <location>
        <begin position="505"/>
        <end position="698"/>
    </location>
</feature>
<sequence length="822" mass="87850">MSDNVNPFLFSASASVFDNISGSSAVLLPPQNLPPGIDEGSAGDVGSSASSLPMTSVSPNCQSLTSRAAENNSEVEGQPQPSKDFTVFSSTPSTLPAPGASQIDSSITNSTQASNLGISIAPPTPLPSFGISSPTPMTIGIANIRPSPFLPPSMAGSQLQAKIDPNGACCTPSPATSSHHSRSTTPGLSTSQPEVQNIQPLPHFGASVPPPPLAGTFVPQIPQGTFAPPPPLTATGVLAPSLHPENMPLPYQPGNFQPLHSGNFPVQPLPGSLPPQMLYEQDMARHQSPATAWSPPVFGENPEYKETSVLPASFETMASAGLSPVARYRPIIPHWFYAVPGKPLEWKPFSFTDSINLEEAHRNGGCDGVAMSPSLNNICRRYNEQLIIDTVAGEINRMYQLFRDRNPKFCGGTSVAGHSLGSVILFDLLMHQKGDQQLQEDQDLQDLPADGGVELLQKKGVGRVLTASDIRAKRAQSAEQDSRRSVHYELGPAGTGQPSIAYPQLLFSPQAAFLLGSPIAMFLTVRGLTQLSPQYSLPTCPHVFNIFHPYDPVAYRLETLIHPDLTSLRPVLVPHHKGRKRMHLELKDTLERVGSDLKHKIVDSLAATWNKLYTLYSGSSTEQHMEQAEQEQLGRLGMDEGEEQPVMVGQLNAGRRIDYVLQEKPYESFTEYIFALQAHLSYWKSEDTLLLMLKEIYGSMGINCDAKDSQAAPPSVSAPPAFIPSAPTSPTFTPAAPAAPIPLFSSVGSSSRAAVLPPTVTGPQASSSGAPRVLGGRPVVDGSVVPEKPGVDPTAEPQLTNVPPPPTGTKLQFTRIKGGPRR</sequence>
<dbReference type="InterPro" id="IPR058055">
    <property type="entry name" value="PA-PLA1"/>
</dbReference>
<evidence type="ECO:0000256" key="1">
    <source>
        <dbReference type="ARBA" id="ARBA00038464"/>
    </source>
</evidence>
<dbReference type="PROSITE" id="PS51043">
    <property type="entry name" value="DDHD"/>
    <property type="match status" value="1"/>
</dbReference>
<feature type="compositionally biased region" description="Polar residues" evidence="2">
    <location>
        <begin position="52"/>
        <end position="94"/>
    </location>
</feature>
<feature type="region of interest" description="Disordered" evidence="2">
    <location>
        <begin position="758"/>
        <end position="822"/>
    </location>
</feature>
<name>A0A979FX84_HYAAZ</name>
<protein>
    <submittedName>
        <fullName evidence="5">SEC23-interacting protein</fullName>
    </submittedName>
</protein>
<dbReference type="GeneID" id="108677244"/>
<dbReference type="GO" id="GO:0004620">
    <property type="term" value="F:phospholipase activity"/>
    <property type="evidence" value="ECO:0007669"/>
    <property type="project" value="TreeGrafter"/>
</dbReference>